<sequence>MNIKVKKKYLFLIIFYFSSALANFEQEIPMDEVKWVYSGSSLKCSLIFNSLSYGKFSFRSEEIGKTNLKVNLERNNHHFRYGELYSAPEPWGENNSFKGIGHHVPIMDGKLIFNQDINLLLDKIKQGNWIKLSFSGKQVSEPQSLLLPTTYIQKPLAQFQRCLSRLPHMSYVTARDLTFSFPAGEHHLDNTQQKTLYAFTTYLDADDSISRILIDGYSDNIGSDLNNLALSERRANAIADVLLSYGISKKKIQIRSHGSRYPVSNNDTGEGQAKNRRVTVRLVRSDEKIVPQNTQTINDMEEA</sequence>
<dbReference type="KEGG" id="vaq:FIV01_04655"/>
<dbReference type="Gene3D" id="3.30.1330.60">
    <property type="entry name" value="OmpA-like domain"/>
    <property type="match status" value="1"/>
</dbReference>
<organism evidence="6 7">
    <name type="scientific">Vibrio aquimaris</name>
    <dbReference type="NCBI Taxonomy" id="2587862"/>
    <lineage>
        <taxon>Bacteria</taxon>
        <taxon>Pseudomonadati</taxon>
        <taxon>Pseudomonadota</taxon>
        <taxon>Gammaproteobacteria</taxon>
        <taxon>Vibrionales</taxon>
        <taxon>Vibrionaceae</taxon>
        <taxon>Vibrio</taxon>
    </lineage>
</organism>
<dbReference type="RefSeq" id="WP_152429947.1">
    <property type="nucleotide sequence ID" value="NZ_CBCSDK010000003.1"/>
</dbReference>
<dbReference type="InterPro" id="IPR050330">
    <property type="entry name" value="Bact_OuterMem_StrucFunc"/>
</dbReference>
<keyword evidence="7" id="KW-1185">Reference proteome</keyword>
<dbReference type="Pfam" id="PF00691">
    <property type="entry name" value="OmpA"/>
    <property type="match status" value="1"/>
</dbReference>
<evidence type="ECO:0000256" key="3">
    <source>
        <dbReference type="PROSITE-ProRule" id="PRU00473"/>
    </source>
</evidence>
<feature type="signal peptide" evidence="4">
    <location>
        <begin position="1"/>
        <end position="22"/>
    </location>
</feature>
<reference evidence="6 7" key="1">
    <citation type="submission" date="2019-10" db="EMBL/GenBank/DDBJ databases">
        <title>Complete genome sequence of Vibrio sp. strain THAF100, isolated from non-filtered water from the water column of tank 6 of a marine aquarium containing stony-coral fragments. Water maintained at 26 degree C.</title>
        <authorList>
            <person name="Ruckert C."/>
            <person name="Franco A."/>
            <person name="Kalinowski J."/>
            <person name="Glaeser S."/>
        </authorList>
    </citation>
    <scope>NUCLEOTIDE SEQUENCE [LARGE SCALE GENOMIC DNA]</scope>
    <source>
        <strain evidence="6 7">THAF100</strain>
    </source>
</reference>
<name>A0A5P9CIH8_9VIBR</name>
<dbReference type="OrthoDB" id="6905929at2"/>
<proteinExistence type="predicted"/>
<evidence type="ECO:0000256" key="2">
    <source>
        <dbReference type="ARBA" id="ARBA00023136"/>
    </source>
</evidence>
<dbReference type="EMBL" id="CP045350">
    <property type="protein sequence ID" value="QFT25713.1"/>
    <property type="molecule type" value="Genomic_DNA"/>
</dbReference>
<evidence type="ECO:0000256" key="4">
    <source>
        <dbReference type="SAM" id="SignalP"/>
    </source>
</evidence>
<dbReference type="PANTHER" id="PTHR30329">
    <property type="entry name" value="STATOR ELEMENT OF FLAGELLAR MOTOR COMPLEX"/>
    <property type="match status" value="1"/>
</dbReference>
<dbReference type="PROSITE" id="PS51123">
    <property type="entry name" value="OMPA_2"/>
    <property type="match status" value="1"/>
</dbReference>
<feature type="chain" id="PRO_5024836907" evidence="4">
    <location>
        <begin position="23"/>
        <end position="303"/>
    </location>
</feature>
<dbReference type="Pfam" id="PF18393">
    <property type="entry name" value="MotY_N"/>
    <property type="match status" value="1"/>
</dbReference>
<dbReference type="InterPro" id="IPR041544">
    <property type="entry name" value="MotY_N"/>
</dbReference>
<comment type="subcellular location">
    <subcellularLocation>
        <location evidence="1">Cell outer membrane</location>
    </subcellularLocation>
</comment>
<keyword evidence="2 3" id="KW-0472">Membrane</keyword>
<accession>A0A5P9CIH8</accession>
<dbReference type="Gene3D" id="2.60.40.2540">
    <property type="match status" value="1"/>
</dbReference>
<evidence type="ECO:0000313" key="7">
    <source>
        <dbReference type="Proteomes" id="UP000326936"/>
    </source>
</evidence>
<dbReference type="CDD" id="cd07185">
    <property type="entry name" value="OmpA_C-like"/>
    <property type="match status" value="1"/>
</dbReference>
<evidence type="ECO:0000256" key="1">
    <source>
        <dbReference type="ARBA" id="ARBA00004442"/>
    </source>
</evidence>
<dbReference type="AlphaFoldDB" id="A0A5P9CIH8"/>
<dbReference type="PANTHER" id="PTHR30329:SF17">
    <property type="entry name" value="LIPOPROTEIN YFIB-RELATED"/>
    <property type="match status" value="1"/>
</dbReference>
<evidence type="ECO:0000259" key="5">
    <source>
        <dbReference type="PROSITE" id="PS51123"/>
    </source>
</evidence>
<dbReference type="Proteomes" id="UP000326936">
    <property type="component" value="Chromosome"/>
</dbReference>
<dbReference type="InterPro" id="IPR036737">
    <property type="entry name" value="OmpA-like_sf"/>
</dbReference>
<keyword evidence="4" id="KW-0732">Signal</keyword>
<gene>
    <name evidence="6" type="primary">arfA2</name>
    <name evidence="6" type="ORF">FIV01_04655</name>
</gene>
<protein>
    <submittedName>
        <fullName evidence="6">Peptidoglycan-binding protein ArfA</fullName>
    </submittedName>
</protein>
<dbReference type="GO" id="GO:0009279">
    <property type="term" value="C:cell outer membrane"/>
    <property type="evidence" value="ECO:0007669"/>
    <property type="project" value="UniProtKB-SubCell"/>
</dbReference>
<dbReference type="InterPro" id="IPR006664">
    <property type="entry name" value="OMP_bac"/>
</dbReference>
<dbReference type="InterPro" id="IPR006665">
    <property type="entry name" value="OmpA-like"/>
</dbReference>
<dbReference type="PRINTS" id="PR01021">
    <property type="entry name" value="OMPADOMAIN"/>
</dbReference>
<dbReference type="SUPFAM" id="SSF103088">
    <property type="entry name" value="OmpA-like"/>
    <property type="match status" value="1"/>
</dbReference>
<feature type="domain" description="OmpA-like" evidence="5">
    <location>
        <begin position="168"/>
        <end position="286"/>
    </location>
</feature>
<dbReference type="PRINTS" id="PR01023">
    <property type="entry name" value="NAFLGMOTY"/>
</dbReference>
<evidence type="ECO:0000313" key="6">
    <source>
        <dbReference type="EMBL" id="QFT25713.1"/>
    </source>
</evidence>